<sequence>MDQERLQNASEKLRAASETADGSIQRTLYEQSNSIAELAARSQQIHERQLTEQLDDLQTLIETVEEADDTPEDVNEYLHQAKSDLTAAHGESDSSAH</sequence>
<organism evidence="2 3">
    <name type="scientific">Haloquadratum walsbyi (strain DSM 16854 / JCM 12705 / C23)</name>
    <dbReference type="NCBI Taxonomy" id="768065"/>
    <lineage>
        <taxon>Archaea</taxon>
        <taxon>Methanobacteriati</taxon>
        <taxon>Methanobacteriota</taxon>
        <taxon>Stenosarchaea group</taxon>
        <taxon>Halobacteria</taxon>
        <taxon>Halobacteriales</taxon>
        <taxon>Haloferacaceae</taxon>
        <taxon>Haloquadratum</taxon>
    </lineage>
</organism>
<dbReference type="GeneID" id="12449050"/>
<accession>G0LFV1</accession>
<dbReference type="Proteomes" id="UP000007954">
    <property type="component" value="Chromosome"/>
</dbReference>
<dbReference type="EMBL" id="FR746099">
    <property type="protein sequence ID" value="CCC41864.1"/>
    <property type="molecule type" value="Genomic_DNA"/>
</dbReference>
<feature type="region of interest" description="Disordered" evidence="1">
    <location>
        <begin position="1"/>
        <end position="21"/>
    </location>
</feature>
<dbReference type="KEGG" id="hwc:Hqrw_4141"/>
<dbReference type="AlphaFoldDB" id="G0LFV1"/>
<name>G0LFV1_HALWC</name>
<evidence type="ECO:0000313" key="3">
    <source>
        <dbReference type="Proteomes" id="UP000007954"/>
    </source>
</evidence>
<feature type="compositionally biased region" description="Polar residues" evidence="1">
    <location>
        <begin position="1"/>
        <end position="10"/>
    </location>
</feature>
<evidence type="ECO:0000313" key="2">
    <source>
        <dbReference type="EMBL" id="CCC41864.1"/>
    </source>
</evidence>
<evidence type="ECO:0000256" key="1">
    <source>
        <dbReference type="SAM" id="MobiDB-lite"/>
    </source>
</evidence>
<dbReference type="HOGENOM" id="CLU_2340104_0_0_2"/>
<dbReference type="Pfam" id="PF24430">
    <property type="entry name" value="DUF7553"/>
    <property type="match status" value="1"/>
</dbReference>
<proteinExistence type="predicted"/>
<reference evidence="2 3" key="1">
    <citation type="journal article" date="2011" name="PLoS ONE">
        <title>Haloquadratum walsbyi: limited diversity in a global pond.</title>
        <authorList>
            <person name="Dyall-Smith M."/>
            <person name="Pfeiffer F."/>
            <person name="Klee K."/>
            <person name="Palm P."/>
            <person name="Gross K."/>
            <person name="Schuster S.C."/>
            <person name="Rampp M."/>
            <person name="Oesterhelt D."/>
        </authorList>
    </citation>
    <scope>NUCLEOTIDE SEQUENCE [LARGE SCALE GENOMIC DNA]</scope>
    <source>
        <strain evidence="3">DSM 16854 / JCM 12705 / C23</strain>
    </source>
</reference>
<dbReference type="InterPro" id="IPR055975">
    <property type="entry name" value="DUF7553"/>
</dbReference>
<dbReference type="RefSeq" id="WP_014557131.1">
    <property type="nucleotide sequence ID" value="NC_017459.1"/>
</dbReference>
<gene>
    <name evidence="2" type="ordered locus">Hqrw_4141</name>
</gene>
<protein>
    <submittedName>
        <fullName evidence="2">Uncharacterized protein</fullName>
    </submittedName>
</protein>
<dbReference type="OrthoDB" id="197463at2157"/>